<dbReference type="EMBL" id="VLNR01000015">
    <property type="protein sequence ID" value="TSE09243.1"/>
    <property type="molecule type" value="Genomic_DNA"/>
</dbReference>
<dbReference type="SUPFAM" id="SSF55961">
    <property type="entry name" value="Bet v1-like"/>
    <property type="match status" value="1"/>
</dbReference>
<organism evidence="1 2">
    <name type="scientific">Aquimarina algiphila</name>
    <dbReference type="NCBI Taxonomy" id="2047982"/>
    <lineage>
        <taxon>Bacteria</taxon>
        <taxon>Pseudomonadati</taxon>
        <taxon>Bacteroidota</taxon>
        <taxon>Flavobacteriia</taxon>
        <taxon>Flavobacteriales</taxon>
        <taxon>Flavobacteriaceae</taxon>
        <taxon>Aquimarina</taxon>
    </lineage>
</organism>
<comment type="caution">
    <text evidence="1">The sequence shown here is derived from an EMBL/GenBank/DDBJ whole genome shotgun (WGS) entry which is preliminary data.</text>
</comment>
<dbReference type="InterPro" id="IPR023393">
    <property type="entry name" value="START-like_dom_sf"/>
</dbReference>
<sequence>MISIKQTFYLDHNIKDVYEFVNDPVNEVSWVSSVKKVEQMVDDQLRLQYDFLGRKETFVMQISTEAFHLRNYKSVEGAFPMKGQQSFESIKNGKATKFDWYFEMDPGKYFGLIPLMIIKKATEKVMKKDGTNLNKLISQSMMSV</sequence>
<evidence type="ECO:0000313" key="2">
    <source>
        <dbReference type="Proteomes" id="UP000318833"/>
    </source>
</evidence>
<dbReference type="Proteomes" id="UP000318833">
    <property type="component" value="Unassembled WGS sequence"/>
</dbReference>
<reference evidence="1 2" key="1">
    <citation type="submission" date="2019-07" db="EMBL/GenBank/DDBJ databases">
        <title>The draft genome sequence of Aquimarina algiphila M91.</title>
        <authorList>
            <person name="Meng X."/>
        </authorList>
    </citation>
    <scope>NUCLEOTIDE SEQUENCE [LARGE SCALE GENOMIC DNA]</scope>
    <source>
        <strain evidence="1 2">M91</strain>
    </source>
</reference>
<dbReference type="AlphaFoldDB" id="A0A554VM12"/>
<evidence type="ECO:0000313" key="1">
    <source>
        <dbReference type="EMBL" id="TSE09243.1"/>
    </source>
</evidence>
<dbReference type="Gene3D" id="3.30.530.20">
    <property type="match status" value="1"/>
</dbReference>
<name>A0A554VM12_9FLAO</name>
<accession>A0A554VM12</accession>
<evidence type="ECO:0008006" key="3">
    <source>
        <dbReference type="Google" id="ProtNLM"/>
    </source>
</evidence>
<dbReference type="RefSeq" id="WP_109435406.1">
    <property type="nucleotide sequence ID" value="NZ_CANLVC010000017.1"/>
</dbReference>
<proteinExistence type="predicted"/>
<gene>
    <name evidence="1" type="ORF">FOF46_09260</name>
</gene>
<protein>
    <recommendedName>
        <fullName evidence="3">SRPBCC family protein</fullName>
    </recommendedName>
</protein>
<keyword evidence="2" id="KW-1185">Reference proteome</keyword>
<dbReference type="OrthoDB" id="7838135at2"/>